<accession>A0A7J7EM04</accession>
<dbReference type="GO" id="GO:0019814">
    <property type="term" value="C:immunoglobulin complex"/>
    <property type="evidence" value="ECO:0007669"/>
    <property type="project" value="UniProtKB-KW"/>
</dbReference>
<protein>
    <recommendedName>
        <fullName evidence="5">Immunoglobulin V-set domain-containing protein</fullName>
    </recommendedName>
</protein>
<evidence type="ECO:0000256" key="2">
    <source>
        <dbReference type="ARBA" id="ARBA00023130"/>
    </source>
</evidence>
<keyword evidence="3" id="KW-1280">Immunoglobulin</keyword>
<dbReference type="EMBL" id="JACDTQ010002713">
    <property type="protein sequence ID" value="KAF5916456.1"/>
    <property type="molecule type" value="Genomic_DNA"/>
</dbReference>
<dbReference type="InterPro" id="IPR013783">
    <property type="entry name" value="Ig-like_fold"/>
</dbReference>
<dbReference type="InterPro" id="IPR013106">
    <property type="entry name" value="Ig_V-set"/>
</dbReference>
<name>A0A7J7EM04_DICBM</name>
<dbReference type="PANTHER" id="PTHR23266">
    <property type="entry name" value="IMMUNOGLOBULIN HEAVY CHAIN"/>
    <property type="match status" value="1"/>
</dbReference>
<organism evidence="6 7">
    <name type="scientific">Diceros bicornis minor</name>
    <name type="common">South-central black rhinoceros</name>
    <dbReference type="NCBI Taxonomy" id="77932"/>
    <lineage>
        <taxon>Eukaryota</taxon>
        <taxon>Metazoa</taxon>
        <taxon>Chordata</taxon>
        <taxon>Craniata</taxon>
        <taxon>Vertebrata</taxon>
        <taxon>Euteleostomi</taxon>
        <taxon>Mammalia</taxon>
        <taxon>Eutheria</taxon>
        <taxon>Laurasiatheria</taxon>
        <taxon>Perissodactyla</taxon>
        <taxon>Rhinocerotidae</taxon>
        <taxon>Diceros</taxon>
    </lineage>
</organism>
<dbReference type="InterPro" id="IPR050199">
    <property type="entry name" value="IgHV"/>
</dbReference>
<evidence type="ECO:0000256" key="1">
    <source>
        <dbReference type="ARBA" id="ARBA00022859"/>
    </source>
</evidence>
<feature type="domain" description="Immunoglobulin V-set" evidence="5">
    <location>
        <begin position="2"/>
        <end position="63"/>
    </location>
</feature>
<dbReference type="GO" id="GO:0002250">
    <property type="term" value="P:adaptive immune response"/>
    <property type="evidence" value="ECO:0007669"/>
    <property type="project" value="UniProtKB-KW"/>
</dbReference>
<sequence length="203" mass="22180">MWICHPPGKGLEWMGCRNAGGNTAHIPFLKNLISISRDVSKNQFSLQLVFGTLEDTPVYYCARACVSPVTNLPAGRQEALGYRGAQDHQGAFKTHRAQRPDPGAGAERGGKGASCWIRVCSSCYNHILSSHFPEHCNCHQTPPGLAHLLWGTVLSETSNPRACYTVREHADRALPLLMKISPAPTLQLWRGAPALGSPRCSIR</sequence>
<dbReference type="AlphaFoldDB" id="A0A7J7EM04"/>
<keyword evidence="7" id="KW-1185">Reference proteome</keyword>
<evidence type="ECO:0000313" key="6">
    <source>
        <dbReference type="EMBL" id="KAF5916456.1"/>
    </source>
</evidence>
<evidence type="ECO:0000313" key="7">
    <source>
        <dbReference type="Proteomes" id="UP000551758"/>
    </source>
</evidence>
<keyword evidence="2" id="KW-1064">Adaptive immunity</keyword>
<evidence type="ECO:0000256" key="4">
    <source>
        <dbReference type="SAM" id="MobiDB-lite"/>
    </source>
</evidence>
<gene>
    <name evidence="6" type="ORF">HPG69_006860</name>
</gene>
<dbReference type="InterPro" id="IPR036179">
    <property type="entry name" value="Ig-like_dom_sf"/>
</dbReference>
<feature type="region of interest" description="Disordered" evidence="4">
    <location>
        <begin position="91"/>
        <end position="110"/>
    </location>
</feature>
<dbReference type="Gene3D" id="2.60.40.10">
    <property type="entry name" value="Immunoglobulins"/>
    <property type="match status" value="1"/>
</dbReference>
<dbReference type="SMART" id="SM00406">
    <property type="entry name" value="IGv"/>
    <property type="match status" value="1"/>
</dbReference>
<dbReference type="GO" id="GO:0005576">
    <property type="term" value="C:extracellular region"/>
    <property type="evidence" value="ECO:0007669"/>
    <property type="project" value="UniProtKB-ARBA"/>
</dbReference>
<evidence type="ECO:0000256" key="3">
    <source>
        <dbReference type="ARBA" id="ARBA00043265"/>
    </source>
</evidence>
<proteinExistence type="predicted"/>
<reference evidence="6 7" key="1">
    <citation type="journal article" date="2020" name="Mol. Biol. Evol.">
        <title>Interspecific Gene Flow and the Evolution of Specialization in Black and White Rhinoceros.</title>
        <authorList>
            <person name="Moodley Y."/>
            <person name="Westbury M.V."/>
            <person name="Russo I.M."/>
            <person name="Gopalakrishnan S."/>
            <person name="Rakotoarivelo A."/>
            <person name="Olsen R.A."/>
            <person name="Prost S."/>
            <person name="Tunstall T."/>
            <person name="Ryder O.A."/>
            <person name="Dalen L."/>
            <person name="Bruford M.W."/>
        </authorList>
    </citation>
    <scope>NUCLEOTIDE SEQUENCE [LARGE SCALE GENOMIC DNA]</scope>
    <source>
        <strain evidence="6">SBR-YM</strain>
        <tissue evidence="6">Skin</tissue>
    </source>
</reference>
<dbReference type="Proteomes" id="UP000551758">
    <property type="component" value="Unassembled WGS sequence"/>
</dbReference>
<comment type="caution">
    <text evidence="6">The sequence shown here is derived from an EMBL/GenBank/DDBJ whole genome shotgun (WGS) entry which is preliminary data.</text>
</comment>
<evidence type="ECO:0000259" key="5">
    <source>
        <dbReference type="SMART" id="SM00406"/>
    </source>
</evidence>
<keyword evidence="1" id="KW-0391">Immunity</keyword>
<dbReference type="SUPFAM" id="SSF48726">
    <property type="entry name" value="Immunoglobulin"/>
    <property type="match status" value="1"/>
</dbReference>